<feature type="compositionally biased region" description="Basic and acidic residues" evidence="13">
    <location>
        <begin position="1"/>
        <end position="19"/>
    </location>
</feature>
<evidence type="ECO:0000256" key="4">
    <source>
        <dbReference type="ARBA" id="ARBA00022692"/>
    </source>
</evidence>
<proteinExistence type="inferred from homology"/>
<name>A0AAD9S0B7_9HYME</name>
<feature type="transmembrane region" description="Helical" evidence="14">
    <location>
        <begin position="215"/>
        <end position="236"/>
    </location>
</feature>
<evidence type="ECO:0000256" key="14">
    <source>
        <dbReference type="SAM" id="Phobius"/>
    </source>
</evidence>
<dbReference type="PANTHER" id="PTHR11351:SF92">
    <property type="entry name" value="ACYL-COA DESATURASE 2-LIKE PROTEIN"/>
    <property type="match status" value="1"/>
</dbReference>
<keyword evidence="3 12" id="KW-0444">Lipid biosynthesis</keyword>
<dbReference type="CDD" id="cd03505">
    <property type="entry name" value="Delta9-FADS-like"/>
    <property type="match status" value="1"/>
</dbReference>
<dbReference type="Pfam" id="PF00487">
    <property type="entry name" value="FA_desaturase"/>
    <property type="match status" value="1"/>
</dbReference>
<evidence type="ECO:0000313" key="17">
    <source>
        <dbReference type="Proteomes" id="UP001258017"/>
    </source>
</evidence>
<dbReference type="EMBL" id="JAIFRP010000002">
    <property type="protein sequence ID" value="KAK2589212.1"/>
    <property type="molecule type" value="Genomic_DNA"/>
</dbReference>
<keyword evidence="7 12" id="KW-0560">Oxidoreductase</keyword>
<dbReference type="InterPro" id="IPR005804">
    <property type="entry name" value="FA_desaturase_dom"/>
</dbReference>
<evidence type="ECO:0000313" key="16">
    <source>
        <dbReference type="EMBL" id="KAK2589212.1"/>
    </source>
</evidence>
<keyword evidence="11 12" id="KW-0275">Fatty acid biosynthesis</keyword>
<keyword evidence="5" id="KW-0276">Fatty acid metabolism</keyword>
<comment type="similarity">
    <text evidence="2 12">Belongs to the fatty acid desaturase type 1 family.</text>
</comment>
<dbReference type="GO" id="GO:0004768">
    <property type="term" value="F:stearoyl-CoA 9-desaturase activity"/>
    <property type="evidence" value="ECO:0007669"/>
    <property type="project" value="TreeGrafter"/>
</dbReference>
<evidence type="ECO:0000256" key="10">
    <source>
        <dbReference type="ARBA" id="ARBA00023136"/>
    </source>
</evidence>
<comment type="subcellular location">
    <subcellularLocation>
        <location evidence="1">Membrane</location>
        <topology evidence="1">Multi-pass membrane protein</topology>
    </subcellularLocation>
</comment>
<feature type="region of interest" description="Disordered" evidence="13">
    <location>
        <begin position="1"/>
        <end position="22"/>
    </location>
</feature>
<evidence type="ECO:0000256" key="9">
    <source>
        <dbReference type="ARBA" id="ARBA00023098"/>
    </source>
</evidence>
<evidence type="ECO:0000259" key="15">
    <source>
        <dbReference type="Pfam" id="PF00487"/>
    </source>
</evidence>
<reference evidence="16" key="2">
    <citation type="journal article" date="2023" name="Commun. Biol.">
        <title>Intrasexual cuticular hydrocarbon dimorphism in a wasp sheds light on hydrocarbon biosynthesis genes in Hymenoptera.</title>
        <authorList>
            <person name="Moris V.C."/>
            <person name="Podsiadlowski L."/>
            <person name="Martin S."/>
            <person name="Oeyen J.P."/>
            <person name="Donath A."/>
            <person name="Petersen M."/>
            <person name="Wilbrandt J."/>
            <person name="Misof B."/>
            <person name="Liedtke D."/>
            <person name="Thamm M."/>
            <person name="Scheiner R."/>
            <person name="Schmitt T."/>
            <person name="Niehuis O."/>
        </authorList>
    </citation>
    <scope>NUCLEOTIDE SEQUENCE</scope>
    <source>
        <strain evidence="16">GBR_01_08_01A</strain>
    </source>
</reference>
<evidence type="ECO:0000256" key="11">
    <source>
        <dbReference type="ARBA" id="ARBA00023160"/>
    </source>
</evidence>
<dbReference type="GO" id="GO:0005506">
    <property type="term" value="F:iron ion binding"/>
    <property type="evidence" value="ECO:0007669"/>
    <property type="project" value="TreeGrafter"/>
</dbReference>
<evidence type="ECO:0000256" key="13">
    <source>
        <dbReference type="SAM" id="MobiDB-lite"/>
    </source>
</evidence>
<organism evidence="16 17">
    <name type="scientific">Odynerus spinipes</name>
    <dbReference type="NCBI Taxonomy" id="1348599"/>
    <lineage>
        <taxon>Eukaryota</taxon>
        <taxon>Metazoa</taxon>
        <taxon>Ecdysozoa</taxon>
        <taxon>Arthropoda</taxon>
        <taxon>Hexapoda</taxon>
        <taxon>Insecta</taxon>
        <taxon>Pterygota</taxon>
        <taxon>Neoptera</taxon>
        <taxon>Endopterygota</taxon>
        <taxon>Hymenoptera</taxon>
        <taxon>Apocrita</taxon>
        <taxon>Aculeata</taxon>
        <taxon>Vespoidea</taxon>
        <taxon>Vespidae</taxon>
        <taxon>Eumeninae</taxon>
        <taxon>Odynerus</taxon>
    </lineage>
</organism>
<evidence type="ECO:0000256" key="7">
    <source>
        <dbReference type="ARBA" id="ARBA00023002"/>
    </source>
</evidence>
<feature type="transmembrane region" description="Helical" evidence="14">
    <location>
        <begin position="42"/>
        <end position="67"/>
    </location>
</feature>
<evidence type="ECO:0000256" key="12">
    <source>
        <dbReference type="RuleBase" id="RU000581"/>
    </source>
</evidence>
<reference evidence="16" key="1">
    <citation type="submission" date="2021-08" db="EMBL/GenBank/DDBJ databases">
        <authorList>
            <person name="Misof B."/>
            <person name="Oliver O."/>
            <person name="Podsiadlowski L."/>
            <person name="Donath A."/>
            <person name="Peters R."/>
            <person name="Mayer C."/>
            <person name="Rust J."/>
            <person name="Gunkel S."/>
            <person name="Lesny P."/>
            <person name="Martin S."/>
            <person name="Oeyen J.P."/>
            <person name="Petersen M."/>
            <person name="Panagiotis P."/>
            <person name="Wilbrandt J."/>
            <person name="Tanja T."/>
        </authorList>
    </citation>
    <scope>NUCLEOTIDE SEQUENCE</scope>
    <source>
        <strain evidence="16">GBR_01_08_01A</strain>
        <tissue evidence="16">Thorax + abdomen</tissue>
    </source>
</reference>
<keyword evidence="9" id="KW-0443">Lipid metabolism</keyword>
<dbReference type="InterPro" id="IPR015876">
    <property type="entry name" value="Acyl-CoA_DS"/>
</dbReference>
<feature type="transmembrane region" description="Helical" evidence="14">
    <location>
        <begin position="73"/>
        <end position="95"/>
    </location>
</feature>
<evidence type="ECO:0000256" key="1">
    <source>
        <dbReference type="ARBA" id="ARBA00004141"/>
    </source>
</evidence>
<comment type="cofactor">
    <cofactor evidence="12">
        <name>Fe(2+)</name>
        <dbReference type="ChEBI" id="CHEBI:29033"/>
    </cofactor>
</comment>
<gene>
    <name evidence="16" type="ORF">KPH14_002019</name>
</gene>
<keyword evidence="4 12" id="KW-0812">Transmembrane</keyword>
<keyword evidence="17" id="KW-1185">Reference proteome</keyword>
<keyword evidence="6 14" id="KW-1133">Transmembrane helix</keyword>
<evidence type="ECO:0000256" key="8">
    <source>
        <dbReference type="ARBA" id="ARBA00023004"/>
    </source>
</evidence>
<protein>
    <recommendedName>
        <fullName evidence="15">Fatty acid desaturase domain-containing protein</fullName>
    </recommendedName>
</protein>
<feature type="transmembrane region" description="Helical" evidence="14">
    <location>
        <begin position="189"/>
        <end position="209"/>
    </location>
</feature>
<dbReference type="AlphaFoldDB" id="A0AAD9S0B7"/>
<dbReference type="GO" id="GO:0006636">
    <property type="term" value="P:unsaturated fatty acid biosynthetic process"/>
    <property type="evidence" value="ECO:0007669"/>
    <property type="project" value="TreeGrafter"/>
</dbReference>
<evidence type="ECO:0000256" key="2">
    <source>
        <dbReference type="ARBA" id="ARBA00009295"/>
    </source>
</evidence>
<dbReference type="GO" id="GO:0005789">
    <property type="term" value="C:endoplasmic reticulum membrane"/>
    <property type="evidence" value="ECO:0007669"/>
    <property type="project" value="TreeGrafter"/>
</dbReference>
<dbReference type="PANTHER" id="PTHR11351">
    <property type="entry name" value="ACYL-COA DESATURASE"/>
    <property type="match status" value="1"/>
</dbReference>
<comment type="domain">
    <text evidence="12">The histidine box domains are involved in binding the catalytic metal ions.</text>
</comment>
<accession>A0AAD9S0B7</accession>
<keyword evidence="10 14" id="KW-0472">Membrane</keyword>
<evidence type="ECO:0000256" key="3">
    <source>
        <dbReference type="ARBA" id="ARBA00022516"/>
    </source>
</evidence>
<keyword evidence="8" id="KW-0408">Iron</keyword>
<sequence length="350" mass="40929">MDTEKTETTTDEGKNKNNEGPELDEILNRSKFDTDFNYTHSYFWPLVIGHAVMQISWVIGIYTAIFYAQWKTILWAIFVAFLGTESVALGAHRGFTHKSFKMKRPMKIALIFLHTLSGQNSVFTWVRDHKLHHKYADSDADPHNSRRGFFFSHMGWLMVKRNPLLRRMQKEIDISDLKSEPLIMFQHKYFIPLYFVMGFLIPLTVPMYFWNETFWSALFAAYFFPYVTSLHMTWTINSFAHMWGNRPYDGRLHARNSKISWVATVGDGWHNYHHAFPWDCRMAEFGQYDGISNAILSVLEYVGLVYDIKTASPNVLYGHMKRHGDGTGGKSADNSRLYDKHITENMFRLD</sequence>
<feature type="domain" description="Fatty acid desaturase" evidence="15">
    <location>
        <begin position="73"/>
        <end position="289"/>
    </location>
</feature>
<evidence type="ECO:0000256" key="5">
    <source>
        <dbReference type="ARBA" id="ARBA00022832"/>
    </source>
</evidence>
<comment type="caution">
    <text evidence="16">The sequence shown here is derived from an EMBL/GenBank/DDBJ whole genome shotgun (WGS) entry which is preliminary data.</text>
</comment>
<dbReference type="PRINTS" id="PR00075">
    <property type="entry name" value="FACDDSATRASE"/>
</dbReference>
<evidence type="ECO:0000256" key="6">
    <source>
        <dbReference type="ARBA" id="ARBA00022989"/>
    </source>
</evidence>
<dbReference type="Proteomes" id="UP001258017">
    <property type="component" value="Unassembled WGS sequence"/>
</dbReference>